<dbReference type="RefSeq" id="WP_138045852.1">
    <property type="nucleotide sequence ID" value="NZ_VBZC01000015.1"/>
</dbReference>
<evidence type="ECO:0000313" key="4">
    <source>
        <dbReference type="Proteomes" id="UP000305906"/>
    </source>
</evidence>
<feature type="transmembrane region" description="Helical" evidence="2">
    <location>
        <begin position="27"/>
        <end position="45"/>
    </location>
</feature>
<dbReference type="Pfam" id="PF04341">
    <property type="entry name" value="DUF485"/>
    <property type="match status" value="1"/>
</dbReference>
<feature type="region of interest" description="Disordered" evidence="1">
    <location>
        <begin position="95"/>
        <end position="130"/>
    </location>
</feature>
<keyword evidence="2" id="KW-1133">Transmembrane helix</keyword>
<keyword evidence="2" id="KW-0472">Membrane</keyword>
<organism evidence="3 4">
    <name type="scientific">Streptomyces montanus</name>
    <dbReference type="NCBI Taxonomy" id="2580423"/>
    <lineage>
        <taxon>Bacteria</taxon>
        <taxon>Bacillati</taxon>
        <taxon>Actinomycetota</taxon>
        <taxon>Actinomycetes</taxon>
        <taxon>Kitasatosporales</taxon>
        <taxon>Streptomycetaceae</taxon>
        <taxon>Streptomyces</taxon>
    </lineage>
</organism>
<dbReference type="InterPro" id="IPR007436">
    <property type="entry name" value="DUF485"/>
</dbReference>
<sequence>MPPSPPDGSRVGDSPDFRAIRVAHRSFGIVAMVISVGGFLLFVLLSSFVPGMLNQPLFGHVTLGLACGVGAFVVMGLTAWRYTLHMERRIDPATDRLRAEIEHDEAQQTRPQPTRTQQTRGPQQRRFGAW</sequence>
<dbReference type="PANTHER" id="PTHR38441">
    <property type="entry name" value="INTEGRAL MEMBRANE PROTEIN-RELATED"/>
    <property type="match status" value="1"/>
</dbReference>
<reference evidence="3 4" key="1">
    <citation type="submission" date="2019-05" db="EMBL/GenBank/DDBJ databases">
        <title>Streptomyces sp. NEAU-C151, a novel actinomycete isolated from soil.</title>
        <authorList>
            <person name="Han L."/>
            <person name="Jiang H."/>
        </authorList>
    </citation>
    <scope>NUCLEOTIDE SEQUENCE [LARGE SCALE GENOMIC DNA]</scope>
    <source>
        <strain evidence="3 4">NEAU-C151</strain>
    </source>
</reference>
<dbReference type="AlphaFoldDB" id="A0A5R9FTT3"/>
<feature type="compositionally biased region" description="Basic and acidic residues" evidence="1">
    <location>
        <begin position="95"/>
        <end position="107"/>
    </location>
</feature>
<accession>A0A5R9FTT3</accession>
<dbReference type="EMBL" id="VBZC01000015">
    <property type="protein sequence ID" value="TLS45300.1"/>
    <property type="molecule type" value="Genomic_DNA"/>
</dbReference>
<feature type="transmembrane region" description="Helical" evidence="2">
    <location>
        <begin position="57"/>
        <end position="80"/>
    </location>
</feature>
<gene>
    <name evidence="3" type="ORF">FE633_16255</name>
</gene>
<dbReference type="PANTHER" id="PTHR38441:SF1">
    <property type="entry name" value="MEMBRANE PROTEIN"/>
    <property type="match status" value="1"/>
</dbReference>
<evidence type="ECO:0000256" key="2">
    <source>
        <dbReference type="SAM" id="Phobius"/>
    </source>
</evidence>
<name>A0A5R9FTT3_9ACTN</name>
<protein>
    <submittedName>
        <fullName evidence="3">DUF485 domain-containing protein</fullName>
    </submittedName>
</protein>
<evidence type="ECO:0000256" key="1">
    <source>
        <dbReference type="SAM" id="MobiDB-lite"/>
    </source>
</evidence>
<feature type="compositionally biased region" description="Low complexity" evidence="1">
    <location>
        <begin position="108"/>
        <end position="130"/>
    </location>
</feature>
<evidence type="ECO:0000313" key="3">
    <source>
        <dbReference type="EMBL" id="TLS45300.1"/>
    </source>
</evidence>
<keyword evidence="4" id="KW-1185">Reference proteome</keyword>
<dbReference type="Proteomes" id="UP000305906">
    <property type="component" value="Unassembled WGS sequence"/>
</dbReference>
<keyword evidence="2" id="KW-0812">Transmembrane</keyword>
<comment type="caution">
    <text evidence="3">The sequence shown here is derived from an EMBL/GenBank/DDBJ whole genome shotgun (WGS) entry which is preliminary data.</text>
</comment>
<proteinExistence type="predicted"/>